<dbReference type="EMBL" id="JAPDOD010000027">
    <property type="protein sequence ID" value="MDA0163726.1"/>
    <property type="molecule type" value="Genomic_DNA"/>
</dbReference>
<dbReference type="RefSeq" id="WP_270042972.1">
    <property type="nucleotide sequence ID" value="NZ_JAPDOD010000027.1"/>
</dbReference>
<evidence type="ECO:0000313" key="2">
    <source>
        <dbReference type="EMBL" id="MDA0163726.1"/>
    </source>
</evidence>
<keyword evidence="3" id="KW-1185">Reference proteome</keyword>
<evidence type="ECO:0000256" key="1">
    <source>
        <dbReference type="SAM" id="SignalP"/>
    </source>
</evidence>
<accession>A0A9X3S517</accession>
<organism evidence="2 3">
    <name type="scientific">Solirubrobacter ginsenosidimutans</name>
    <dbReference type="NCBI Taxonomy" id="490573"/>
    <lineage>
        <taxon>Bacteria</taxon>
        <taxon>Bacillati</taxon>
        <taxon>Actinomycetota</taxon>
        <taxon>Thermoleophilia</taxon>
        <taxon>Solirubrobacterales</taxon>
        <taxon>Solirubrobacteraceae</taxon>
        <taxon>Solirubrobacter</taxon>
    </lineage>
</organism>
<feature type="signal peptide" evidence="1">
    <location>
        <begin position="1"/>
        <end position="19"/>
    </location>
</feature>
<gene>
    <name evidence="2" type="ORF">OM076_25880</name>
</gene>
<comment type="caution">
    <text evidence="2">The sequence shown here is derived from an EMBL/GenBank/DDBJ whole genome shotgun (WGS) entry which is preliminary data.</text>
</comment>
<protein>
    <submittedName>
        <fullName evidence="2">Uncharacterized protein</fullName>
    </submittedName>
</protein>
<dbReference type="AlphaFoldDB" id="A0A9X3S517"/>
<reference evidence="2" key="1">
    <citation type="submission" date="2022-10" db="EMBL/GenBank/DDBJ databases">
        <title>The WGS of Solirubrobacter ginsenosidimutans DSM 21036.</title>
        <authorList>
            <person name="Jiang Z."/>
        </authorList>
    </citation>
    <scope>NUCLEOTIDE SEQUENCE</scope>
    <source>
        <strain evidence="2">DSM 21036</strain>
    </source>
</reference>
<sequence>MRILLATIALLVSPAAAEARTACGRAQTKAIARTADAWLFKSGATLEACTSVHTPPIRLGSAAARWRIAGRHVAVVDRGALTLRDLLLPLSTDRKRLNAKDGTVRGLSVSLTGGAAWIEDHAGGSREVRAASDGQAPVALDAGRGISPAFVHVAASIVSWQKGGSIRVGSFLDERDAPQSWGEEPLGTVGDVELSYATPTVIARYKHGRRVRLGAAYTPDTRDDSAGGIDAIRVSGAAIAVRENATVNGRSASGRLQVFDLARGTSRTPCQALAIWNFVLTTGGSTACAMVVDTLGGTSVNRIVAENAVLDEGDRTVTDLDQRGTELSWRHGDQTRTAALPAAQPAVPLPCGPRAAGTFEISAAARVYVSSGVAKACSTGSRRVSTLGSSARVSSVSLGGRFAAVVRDQTSGQSLHVYDIRTGRLAGRRATAPAIGDVVLAPSGLAVFVDAGRLHDTLGTTYPAADTTGSIDSVQVTGRVVSWVDALDRLHLQEVTGDPTFDVPAADGDLMTRLGITVSLAKGQLLARFGAITLPLGTAACAGLRGCEGITGVGVWGSVIGTFGRAGTFVLHDLASGATTTQSCSVDASTPPIFRC</sequence>
<evidence type="ECO:0000313" key="3">
    <source>
        <dbReference type="Proteomes" id="UP001149140"/>
    </source>
</evidence>
<feature type="chain" id="PRO_5040771854" evidence="1">
    <location>
        <begin position="20"/>
        <end position="596"/>
    </location>
</feature>
<proteinExistence type="predicted"/>
<dbReference type="Proteomes" id="UP001149140">
    <property type="component" value="Unassembled WGS sequence"/>
</dbReference>
<name>A0A9X3S517_9ACTN</name>
<keyword evidence="1" id="KW-0732">Signal</keyword>